<feature type="transmembrane region" description="Helical" evidence="1">
    <location>
        <begin position="92"/>
        <end position="114"/>
    </location>
</feature>
<comment type="caution">
    <text evidence="2">The sequence shown here is derived from an EMBL/GenBank/DDBJ whole genome shotgun (WGS) entry which is preliminary data.</text>
</comment>
<organism evidence="2 3">
    <name type="scientific">Metasolibacillus meyeri</name>
    <dbReference type="NCBI Taxonomy" id="1071052"/>
    <lineage>
        <taxon>Bacteria</taxon>
        <taxon>Bacillati</taxon>
        <taxon>Bacillota</taxon>
        <taxon>Bacilli</taxon>
        <taxon>Bacillales</taxon>
        <taxon>Caryophanaceae</taxon>
        <taxon>Metasolibacillus</taxon>
    </lineage>
</organism>
<feature type="transmembrane region" description="Helical" evidence="1">
    <location>
        <begin position="430"/>
        <end position="448"/>
    </location>
</feature>
<feature type="transmembrane region" description="Helical" evidence="1">
    <location>
        <begin position="203"/>
        <end position="222"/>
    </location>
</feature>
<feature type="transmembrane region" description="Helical" evidence="1">
    <location>
        <begin position="454"/>
        <end position="472"/>
    </location>
</feature>
<gene>
    <name evidence="2" type="ORF">P9B03_07060</name>
</gene>
<keyword evidence="1" id="KW-0472">Membrane</keyword>
<feature type="transmembrane region" description="Helical" evidence="1">
    <location>
        <begin position="162"/>
        <end position="191"/>
    </location>
</feature>
<feature type="transmembrane region" description="Helical" evidence="1">
    <location>
        <begin position="346"/>
        <end position="365"/>
    </location>
</feature>
<feature type="transmembrane region" description="Helical" evidence="1">
    <location>
        <begin position="377"/>
        <end position="395"/>
    </location>
</feature>
<feature type="transmembrane region" description="Helical" evidence="1">
    <location>
        <begin position="135"/>
        <end position="156"/>
    </location>
</feature>
<proteinExistence type="predicted"/>
<name>A0AAW9NSB2_9BACL</name>
<evidence type="ECO:0008006" key="4">
    <source>
        <dbReference type="Google" id="ProtNLM"/>
    </source>
</evidence>
<feature type="transmembrane region" description="Helical" evidence="1">
    <location>
        <begin position="493"/>
        <end position="510"/>
    </location>
</feature>
<evidence type="ECO:0000256" key="1">
    <source>
        <dbReference type="SAM" id="Phobius"/>
    </source>
</evidence>
<feature type="transmembrane region" description="Helical" evidence="1">
    <location>
        <begin position="263"/>
        <end position="284"/>
    </location>
</feature>
<protein>
    <recommendedName>
        <fullName evidence="4">ABC transporter permease</fullName>
    </recommendedName>
</protein>
<evidence type="ECO:0000313" key="2">
    <source>
        <dbReference type="EMBL" id="MEC1178239.1"/>
    </source>
</evidence>
<keyword evidence="1" id="KW-0812">Transmembrane</keyword>
<dbReference type="EMBL" id="JARSFG010000010">
    <property type="protein sequence ID" value="MEC1178239.1"/>
    <property type="molecule type" value="Genomic_DNA"/>
</dbReference>
<feature type="transmembrane region" description="Helical" evidence="1">
    <location>
        <begin position="516"/>
        <end position="533"/>
    </location>
</feature>
<sequence>MTNFKILRLLDKMRFLFNKMGIDYQVMRLILQIKLTMDERKVPTLFNQSTKKKENAKYGYMKSLWIYTLMGLMLIPFISFGTQFLFQMSIAYSMILFVIMTSMIADFSSVLLDLRDRNILGTKPIAERTINAAKIVHIVIYLSYLTIALMTIPLIVSLFTQGVLFFVIMVVELVFSNILIVVLTALLYIVVLRFFDGEKLKDMINYVQIGLTLAMMVGYQFVARSFEFVNLQVVIELDWWSIFLIPMWFAAPYELLLNGTVNFFTVTMSILAVVMPIASLWLYIQLIPVFERNLQKLLATSKSKKVKTNRVKTFFLGLLCRTNEEKAFYHFASLMMKKERDFKLKVYPSLGFSIVIPFIFIFNTMRDETTNFATSNSYLTIYFSMLLIPTALLMLQYSTNYKGAWVFKAVPLTSFATYKKGVLKAFLVQLYTPLYLIISVIFCLIYGVRVLPDLLIVFAVSCLYSIICHIVSKPSIPFSEPPTQTNESQGWKAIGLLLPLIPFVVVHFILLKAGDLWLYAYLAVLAVSNIVLWKTAFREKVKKA</sequence>
<keyword evidence="3" id="KW-1185">Reference proteome</keyword>
<dbReference type="Proteomes" id="UP001344888">
    <property type="component" value="Unassembled WGS sequence"/>
</dbReference>
<reference evidence="2 3" key="1">
    <citation type="submission" date="2023-03" db="EMBL/GenBank/DDBJ databases">
        <title>Bacillus Genome Sequencing.</title>
        <authorList>
            <person name="Dunlap C."/>
        </authorList>
    </citation>
    <scope>NUCLEOTIDE SEQUENCE [LARGE SCALE GENOMIC DNA]</scope>
    <source>
        <strain evidence="2 3">B-59205</strain>
    </source>
</reference>
<accession>A0AAW9NSB2</accession>
<dbReference type="RefSeq" id="WP_326122781.1">
    <property type="nucleotide sequence ID" value="NZ_JARSFG010000010.1"/>
</dbReference>
<feature type="transmembrane region" description="Helical" evidence="1">
    <location>
        <begin position="64"/>
        <end position="86"/>
    </location>
</feature>
<evidence type="ECO:0000313" key="3">
    <source>
        <dbReference type="Proteomes" id="UP001344888"/>
    </source>
</evidence>
<dbReference type="AlphaFoldDB" id="A0AAW9NSB2"/>
<keyword evidence="1" id="KW-1133">Transmembrane helix</keyword>